<feature type="transmembrane region" description="Helical" evidence="6">
    <location>
        <begin position="553"/>
        <end position="577"/>
    </location>
</feature>
<dbReference type="AlphaFoldDB" id="A0A3E2H2Y9"/>
<dbReference type="PANTHER" id="PTHR10924">
    <property type="entry name" value="MAJOR FACILITATOR SUPERFAMILY PROTEIN-RELATED"/>
    <property type="match status" value="1"/>
</dbReference>
<feature type="transmembrane region" description="Helical" evidence="6">
    <location>
        <begin position="383"/>
        <end position="408"/>
    </location>
</feature>
<keyword evidence="3 6" id="KW-1133">Transmembrane helix</keyword>
<reference evidence="7 8" key="1">
    <citation type="submission" date="2018-05" db="EMBL/GenBank/DDBJ databases">
        <title>Draft genome sequence of Scytalidium lignicola DSM 105466, a ubiquitous saprotrophic fungus.</title>
        <authorList>
            <person name="Buettner E."/>
            <person name="Gebauer A.M."/>
            <person name="Hofrichter M."/>
            <person name="Liers C."/>
            <person name="Kellner H."/>
        </authorList>
    </citation>
    <scope>NUCLEOTIDE SEQUENCE [LARGE SCALE GENOMIC DNA]</scope>
    <source>
        <strain evidence="7 8">DSM 105466</strain>
    </source>
</reference>
<feature type="compositionally biased region" description="Basic and acidic residues" evidence="5">
    <location>
        <begin position="588"/>
        <end position="601"/>
    </location>
</feature>
<keyword evidence="4 6" id="KW-0472">Membrane</keyword>
<gene>
    <name evidence="7" type="ORF">B7463_g8614</name>
</gene>
<dbReference type="InterPro" id="IPR011701">
    <property type="entry name" value="MFS"/>
</dbReference>
<evidence type="ECO:0000313" key="7">
    <source>
        <dbReference type="EMBL" id="RFU27715.1"/>
    </source>
</evidence>
<dbReference type="Pfam" id="PF07690">
    <property type="entry name" value="MFS_1"/>
    <property type="match status" value="1"/>
</dbReference>
<sequence length="607" mass="65246">MASSSISAEQAISTTSTPSTATPASAPKVTEATKDTTSRTNASQGAGGVKPKRTASSEVLPGWTRITSTFRRKMVRLNSIGSIGSSSDDIESVRNPLENVETHETIHGEIEMLAEVTSDDKLLGTQQDQGVGSEDMKNSKTRVASGEGGMGVDTSVGEMIEYKVYKRRWFGLFQLVLLNIIVSWDWLSYAANSTTTGQYYNISTTAVNWISTSFLLAFVVTTPVAIYVLHRGGPKQAIIYASAFLLLGNWIRYAGTRAGKHGSYAAVMVGQILTGLAQPFVLCAPTRYSDLWFTNRGRVGATAVMSLANPLGGALAQLIDPAWAGKAEDIPNMVLYISIISSVATIPSFFLPAAPPTPCAPSAAQPKLELSKSLRALARSPEFWMVMIPFTTYVALFNTLSSVINQILQPYSYSEDNAGLAGGVLIIAGLVIAAIVSPIIDRTKSFVLSTKICVPIIALCYLTFIWAPQTRTLVAPFLILGVLGGASFSLLPIILEFLIEITHPISPEVTSTLSWASGQLFGAIFIIIVNALRDPGINDGSADDGSTRPPGNMYRALVFHGVIAMVIMPIAMFLGCFGRSKQLTMRRVEADREAQRRREQENGEAGP</sequence>
<accession>A0A3E2H2Y9</accession>
<keyword evidence="2 6" id="KW-0812">Transmembrane</keyword>
<evidence type="ECO:0000256" key="3">
    <source>
        <dbReference type="ARBA" id="ARBA00022989"/>
    </source>
</evidence>
<dbReference type="InterPro" id="IPR049680">
    <property type="entry name" value="FLVCR1-2_SLC49-like"/>
</dbReference>
<dbReference type="PANTHER" id="PTHR10924:SF6">
    <property type="entry name" value="SOLUTE CARRIER FAMILY 49 MEMBER A3"/>
    <property type="match status" value="1"/>
</dbReference>
<name>A0A3E2H2Y9_SCYLI</name>
<feature type="transmembrane region" description="Helical" evidence="6">
    <location>
        <begin position="169"/>
        <end position="189"/>
    </location>
</feature>
<feature type="compositionally biased region" description="Low complexity" evidence="5">
    <location>
        <begin position="1"/>
        <end position="27"/>
    </location>
</feature>
<feature type="non-terminal residue" evidence="7">
    <location>
        <position position="607"/>
    </location>
</feature>
<feature type="transmembrane region" description="Helical" evidence="6">
    <location>
        <begin position="261"/>
        <end position="282"/>
    </location>
</feature>
<dbReference type="GO" id="GO:0022857">
    <property type="term" value="F:transmembrane transporter activity"/>
    <property type="evidence" value="ECO:0007669"/>
    <property type="project" value="InterPro"/>
</dbReference>
<evidence type="ECO:0000313" key="8">
    <source>
        <dbReference type="Proteomes" id="UP000258309"/>
    </source>
</evidence>
<comment type="subcellular location">
    <subcellularLocation>
        <location evidence="1">Membrane</location>
        <topology evidence="1">Multi-pass membrane protein</topology>
    </subcellularLocation>
</comment>
<organism evidence="7 8">
    <name type="scientific">Scytalidium lignicola</name>
    <name type="common">Hyphomycete</name>
    <dbReference type="NCBI Taxonomy" id="5539"/>
    <lineage>
        <taxon>Eukaryota</taxon>
        <taxon>Fungi</taxon>
        <taxon>Dikarya</taxon>
        <taxon>Ascomycota</taxon>
        <taxon>Pezizomycotina</taxon>
        <taxon>Leotiomycetes</taxon>
        <taxon>Leotiomycetes incertae sedis</taxon>
        <taxon>Scytalidium</taxon>
    </lineage>
</organism>
<feature type="transmembrane region" description="Helical" evidence="6">
    <location>
        <begin position="446"/>
        <end position="467"/>
    </location>
</feature>
<protein>
    <recommendedName>
        <fullName evidence="9">Major facilitator superfamily (MFS) profile domain-containing protein</fullName>
    </recommendedName>
</protein>
<feature type="region of interest" description="Disordered" evidence="5">
    <location>
        <begin position="588"/>
        <end position="607"/>
    </location>
</feature>
<evidence type="ECO:0000256" key="5">
    <source>
        <dbReference type="SAM" id="MobiDB-lite"/>
    </source>
</evidence>
<feature type="region of interest" description="Disordered" evidence="5">
    <location>
        <begin position="125"/>
        <end position="147"/>
    </location>
</feature>
<keyword evidence="8" id="KW-1185">Reference proteome</keyword>
<feature type="region of interest" description="Disordered" evidence="5">
    <location>
        <begin position="1"/>
        <end position="57"/>
    </location>
</feature>
<proteinExistence type="predicted"/>
<dbReference type="OrthoDB" id="422206at2759"/>
<dbReference type="SUPFAM" id="SSF103473">
    <property type="entry name" value="MFS general substrate transporter"/>
    <property type="match status" value="1"/>
</dbReference>
<evidence type="ECO:0000256" key="2">
    <source>
        <dbReference type="ARBA" id="ARBA00022692"/>
    </source>
</evidence>
<comment type="caution">
    <text evidence="7">The sequence shown here is derived from an EMBL/GenBank/DDBJ whole genome shotgun (WGS) entry which is preliminary data.</text>
</comment>
<feature type="transmembrane region" description="Helical" evidence="6">
    <location>
        <begin position="237"/>
        <end position="255"/>
    </location>
</feature>
<evidence type="ECO:0000256" key="1">
    <source>
        <dbReference type="ARBA" id="ARBA00004141"/>
    </source>
</evidence>
<feature type="transmembrane region" description="Helical" evidence="6">
    <location>
        <begin position="209"/>
        <end position="230"/>
    </location>
</feature>
<dbReference type="Proteomes" id="UP000258309">
    <property type="component" value="Unassembled WGS sequence"/>
</dbReference>
<feature type="non-terminal residue" evidence="7">
    <location>
        <position position="1"/>
    </location>
</feature>
<evidence type="ECO:0000256" key="6">
    <source>
        <dbReference type="SAM" id="Phobius"/>
    </source>
</evidence>
<feature type="transmembrane region" description="Helical" evidence="6">
    <location>
        <begin position="473"/>
        <end position="499"/>
    </location>
</feature>
<dbReference type="GO" id="GO:0016020">
    <property type="term" value="C:membrane"/>
    <property type="evidence" value="ECO:0007669"/>
    <property type="project" value="UniProtKB-SubCell"/>
</dbReference>
<dbReference type="Gene3D" id="1.20.1250.20">
    <property type="entry name" value="MFS general substrate transporter like domains"/>
    <property type="match status" value="2"/>
</dbReference>
<dbReference type="STRING" id="5539.A0A3E2H2Y9"/>
<evidence type="ECO:0008006" key="9">
    <source>
        <dbReference type="Google" id="ProtNLM"/>
    </source>
</evidence>
<dbReference type="OMA" id="STICWTG"/>
<feature type="transmembrane region" description="Helical" evidence="6">
    <location>
        <begin position="420"/>
        <end position="439"/>
    </location>
</feature>
<dbReference type="InterPro" id="IPR036259">
    <property type="entry name" value="MFS_trans_sf"/>
</dbReference>
<dbReference type="EMBL" id="NCSJ02000193">
    <property type="protein sequence ID" value="RFU27715.1"/>
    <property type="molecule type" value="Genomic_DNA"/>
</dbReference>
<evidence type="ECO:0000256" key="4">
    <source>
        <dbReference type="ARBA" id="ARBA00023136"/>
    </source>
</evidence>
<feature type="transmembrane region" description="Helical" evidence="6">
    <location>
        <begin position="511"/>
        <end position="533"/>
    </location>
</feature>